<keyword evidence="1" id="KW-0732">Signal</keyword>
<organism evidence="2 3">
    <name type="scientific">Streptomyces dengpaensis</name>
    <dbReference type="NCBI Taxonomy" id="2049881"/>
    <lineage>
        <taxon>Bacteria</taxon>
        <taxon>Bacillati</taxon>
        <taxon>Actinomycetota</taxon>
        <taxon>Actinomycetes</taxon>
        <taxon>Kitasatosporales</taxon>
        <taxon>Streptomycetaceae</taxon>
        <taxon>Streptomyces</taxon>
    </lineage>
</organism>
<name>A0ABM6SPG2_9ACTN</name>
<evidence type="ECO:0000313" key="2">
    <source>
        <dbReference type="EMBL" id="AVH56480.1"/>
    </source>
</evidence>
<gene>
    <name evidence="2" type="ORF">C4B68_12620</name>
</gene>
<keyword evidence="3" id="KW-1185">Reference proteome</keyword>
<dbReference type="RefSeq" id="WP_099499915.1">
    <property type="nucleotide sequence ID" value="NZ_CP026652.1"/>
</dbReference>
<evidence type="ECO:0008006" key="4">
    <source>
        <dbReference type="Google" id="ProtNLM"/>
    </source>
</evidence>
<dbReference type="EMBL" id="CP026652">
    <property type="protein sequence ID" value="AVH56480.1"/>
    <property type="molecule type" value="Genomic_DNA"/>
</dbReference>
<protein>
    <recommendedName>
        <fullName evidence="4">Peptidase inhibitor family I36</fullName>
    </recommendedName>
</protein>
<feature type="signal peptide" evidence="1">
    <location>
        <begin position="1"/>
        <end position="31"/>
    </location>
</feature>
<dbReference type="InterPro" id="IPR018247">
    <property type="entry name" value="EF_Hand_1_Ca_BS"/>
</dbReference>
<evidence type="ECO:0000256" key="1">
    <source>
        <dbReference type="SAM" id="SignalP"/>
    </source>
</evidence>
<proteinExistence type="predicted"/>
<dbReference type="PROSITE" id="PS00018">
    <property type="entry name" value="EF_HAND_1"/>
    <property type="match status" value="1"/>
</dbReference>
<dbReference type="Proteomes" id="UP000238413">
    <property type="component" value="Chromosome"/>
</dbReference>
<sequence>MIAKRNRPKAVVGIAAAAMALGALSAAPAQASTSCNSTRLCWYQPNGNITNVDLSLGAGVPSCGGDGFQYPGAIGNYYVRNRSDSWHIHLYYDYNGDGSVTSPELVIQLGPGDTEESAATLNPNSRYYYCKV</sequence>
<accession>A0ABM6SPG2</accession>
<reference evidence="2 3" key="1">
    <citation type="submission" date="2018-02" db="EMBL/GenBank/DDBJ databases">
        <title>Complete genome sequence of Streptomyces dengpaensis, the producer of angucyclines.</title>
        <authorList>
            <person name="Yumei L."/>
        </authorList>
    </citation>
    <scope>NUCLEOTIDE SEQUENCE [LARGE SCALE GENOMIC DNA]</scope>
    <source>
        <strain evidence="2 3">XZHG99</strain>
    </source>
</reference>
<feature type="chain" id="PRO_5046373725" description="Peptidase inhibitor family I36" evidence="1">
    <location>
        <begin position="32"/>
        <end position="132"/>
    </location>
</feature>
<dbReference type="PROSITE" id="PS51257">
    <property type="entry name" value="PROKAR_LIPOPROTEIN"/>
    <property type="match status" value="1"/>
</dbReference>
<evidence type="ECO:0000313" key="3">
    <source>
        <dbReference type="Proteomes" id="UP000238413"/>
    </source>
</evidence>